<evidence type="ECO:0000313" key="17">
    <source>
        <dbReference type="EMBL" id="MEL0629461.1"/>
    </source>
</evidence>
<evidence type="ECO:0000313" key="18">
    <source>
        <dbReference type="Proteomes" id="UP001369082"/>
    </source>
</evidence>
<evidence type="ECO:0000256" key="14">
    <source>
        <dbReference type="ARBA" id="ARBA00049244"/>
    </source>
</evidence>
<evidence type="ECO:0000256" key="3">
    <source>
        <dbReference type="ARBA" id="ARBA00022457"/>
    </source>
</evidence>
<dbReference type="RefSeq" id="WP_341597469.1">
    <property type="nucleotide sequence ID" value="NZ_JBAKAZ010000022.1"/>
</dbReference>
<evidence type="ECO:0000256" key="8">
    <source>
        <dbReference type="ARBA" id="ARBA00022723"/>
    </source>
</evidence>
<proteinExistence type="inferred from homology"/>
<dbReference type="InterPro" id="IPR053848">
    <property type="entry name" value="IMS_HHH_1"/>
</dbReference>
<keyword evidence="7 15" id="KW-0235">DNA replication</keyword>
<dbReference type="PANTHER" id="PTHR11076">
    <property type="entry name" value="DNA REPAIR POLYMERASE UMUC / TRANSFERASE FAMILY MEMBER"/>
    <property type="match status" value="1"/>
</dbReference>
<evidence type="ECO:0000256" key="5">
    <source>
        <dbReference type="ARBA" id="ARBA00022679"/>
    </source>
</evidence>
<keyword evidence="13 15" id="KW-0234">DNA repair</keyword>
<comment type="caution">
    <text evidence="17">The sequence shown here is derived from an EMBL/GenBank/DDBJ whole genome shotgun (WGS) entry which is preliminary data.</text>
</comment>
<evidence type="ECO:0000256" key="7">
    <source>
        <dbReference type="ARBA" id="ARBA00022705"/>
    </source>
</evidence>
<evidence type="ECO:0000256" key="11">
    <source>
        <dbReference type="ARBA" id="ARBA00022932"/>
    </source>
</evidence>
<dbReference type="PANTHER" id="PTHR11076:SF33">
    <property type="entry name" value="DNA POLYMERASE KAPPA"/>
    <property type="match status" value="1"/>
</dbReference>
<dbReference type="InterPro" id="IPR017961">
    <property type="entry name" value="DNA_pol_Y-fam_little_finger"/>
</dbReference>
<dbReference type="InterPro" id="IPR043502">
    <property type="entry name" value="DNA/RNA_pol_sf"/>
</dbReference>
<evidence type="ECO:0000256" key="9">
    <source>
        <dbReference type="ARBA" id="ARBA00022763"/>
    </source>
</evidence>
<evidence type="ECO:0000259" key="16">
    <source>
        <dbReference type="PROSITE" id="PS50173"/>
    </source>
</evidence>
<dbReference type="Gene3D" id="1.10.150.20">
    <property type="entry name" value="5' to 3' exonuclease, C-terminal subdomain"/>
    <property type="match status" value="1"/>
</dbReference>
<dbReference type="Gene3D" id="3.40.1170.60">
    <property type="match status" value="1"/>
</dbReference>
<dbReference type="Pfam" id="PF00817">
    <property type="entry name" value="IMS"/>
    <property type="match status" value="1"/>
</dbReference>
<dbReference type="InterPro" id="IPR043128">
    <property type="entry name" value="Rev_trsase/Diguanyl_cyclase"/>
</dbReference>
<keyword evidence="9 15" id="KW-0227">DNA damage</keyword>
<keyword evidence="10 15" id="KW-0460">Magnesium</keyword>
<keyword evidence="8 15" id="KW-0479">Metal-binding</keyword>
<dbReference type="SUPFAM" id="SSF56672">
    <property type="entry name" value="DNA/RNA polymerases"/>
    <property type="match status" value="1"/>
</dbReference>
<keyword evidence="12 15" id="KW-0238">DNA-binding</keyword>
<dbReference type="EC" id="2.7.7.7" evidence="15"/>
<comment type="function">
    <text evidence="15">Poorly processive, error-prone DNA polymerase involved in untargeted mutagenesis. Copies undamaged DNA at stalled replication forks, which arise in vivo from mismatched or misaligned primer ends. These misaligned primers can be extended by PolIV. Exhibits no 3'-5' exonuclease (proofreading) activity. May be involved in translesional synthesis, in conjunction with the beta clamp from PolIII.</text>
</comment>
<dbReference type="PROSITE" id="PS50173">
    <property type="entry name" value="UMUC"/>
    <property type="match status" value="1"/>
</dbReference>
<evidence type="ECO:0000256" key="4">
    <source>
        <dbReference type="ARBA" id="ARBA00022490"/>
    </source>
</evidence>
<evidence type="ECO:0000256" key="15">
    <source>
        <dbReference type="HAMAP-Rule" id="MF_01113"/>
    </source>
</evidence>
<comment type="subcellular location">
    <subcellularLocation>
        <location evidence="1 15">Cytoplasm</location>
    </subcellularLocation>
</comment>
<dbReference type="CDD" id="cd03586">
    <property type="entry name" value="PolY_Pol_IV_kappa"/>
    <property type="match status" value="1"/>
</dbReference>
<dbReference type="HAMAP" id="MF_01113">
    <property type="entry name" value="DNApol_IV"/>
    <property type="match status" value="1"/>
</dbReference>
<reference evidence="17 18" key="1">
    <citation type="submission" date="2024-02" db="EMBL/GenBank/DDBJ databases">
        <title>Bacteria isolated from the canopy kelp, Nereocystis luetkeana.</title>
        <authorList>
            <person name="Pfister C.A."/>
            <person name="Younker I.T."/>
            <person name="Light S.H."/>
        </authorList>
    </citation>
    <scope>NUCLEOTIDE SEQUENCE [LARGE SCALE GENOMIC DNA]</scope>
    <source>
        <strain evidence="17 18">TI.1.05</strain>
    </source>
</reference>
<feature type="active site" evidence="15">
    <location>
        <position position="120"/>
    </location>
</feature>
<feature type="binding site" evidence="15">
    <location>
        <position position="24"/>
    </location>
    <ligand>
        <name>Mg(2+)</name>
        <dbReference type="ChEBI" id="CHEBI:18420"/>
    </ligand>
</feature>
<comment type="catalytic activity">
    <reaction evidence="14 15">
        <text>DNA(n) + a 2'-deoxyribonucleoside 5'-triphosphate = DNA(n+1) + diphosphate</text>
        <dbReference type="Rhea" id="RHEA:22508"/>
        <dbReference type="Rhea" id="RHEA-COMP:17339"/>
        <dbReference type="Rhea" id="RHEA-COMP:17340"/>
        <dbReference type="ChEBI" id="CHEBI:33019"/>
        <dbReference type="ChEBI" id="CHEBI:61560"/>
        <dbReference type="ChEBI" id="CHEBI:173112"/>
        <dbReference type="EC" id="2.7.7.7"/>
    </reaction>
</comment>
<dbReference type="InterPro" id="IPR001126">
    <property type="entry name" value="UmuC"/>
</dbReference>
<dbReference type="Proteomes" id="UP001369082">
    <property type="component" value="Unassembled WGS sequence"/>
</dbReference>
<dbReference type="InterPro" id="IPR022880">
    <property type="entry name" value="DNApol_IV"/>
</dbReference>
<evidence type="ECO:0000256" key="6">
    <source>
        <dbReference type="ARBA" id="ARBA00022695"/>
    </source>
</evidence>
<feature type="binding site" evidence="15">
    <location>
        <position position="119"/>
    </location>
    <ligand>
        <name>Mg(2+)</name>
        <dbReference type="ChEBI" id="CHEBI:18420"/>
    </ligand>
</feature>
<keyword evidence="4 15" id="KW-0963">Cytoplasm</keyword>
<comment type="subunit">
    <text evidence="15">Monomer.</text>
</comment>
<evidence type="ECO:0000256" key="2">
    <source>
        <dbReference type="ARBA" id="ARBA00010945"/>
    </source>
</evidence>
<organism evidence="17 18">
    <name type="scientific">Psychromonas aquatilis</name>
    <dbReference type="NCBI Taxonomy" id="2005072"/>
    <lineage>
        <taxon>Bacteria</taxon>
        <taxon>Pseudomonadati</taxon>
        <taxon>Pseudomonadota</taxon>
        <taxon>Gammaproteobacteria</taxon>
        <taxon>Alteromonadales</taxon>
        <taxon>Psychromonadaceae</taxon>
        <taxon>Psychromonas</taxon>
    </lineage>
</organism>
<keyword evidence="3 15" id="KW-0515">Mutator protein</keyword>
<evidence type="ECO:0000256" key="13">
    <source>
        <dbReference type="ARBA" id="ARBA00023204"/>
    </source>
</evidence>
<keyword evidence="5 15" id="KW-0808">Transferase</keyword>
<comment type="similarity">
    <text evidence="2 15">Belongs to the DNA polymerase type-Y family.</text>
</comment>
<dbReference type="InterPro" id="IPR036775">
    <property type="entry name" value="DNA_pol_Y-fam_lit_finger_sf"/>
</dbReference>
<dbReference type="EMBL" id="JBAKAZ010000022">
    <property type="protein sequence ID" value="MEL0629461.1"/>
    <property type="molecule type" value="Genomic_DNA"/>
</dbReference>
<accession>A0ABU9GQ97</accession>
<comment type="cofactor">
    <cofactor evidence="15">
        <name>Mg(2+)</name>
        <dbReference type="ChEBI" id="CHEBI:18420"/>
    </cofactor>
    <text evidence="15">Binds 2 magnesium ions per subunit.</text>
</comment>
<evidence type="ECO:0000256" key="12">
    <source>
        <dbReference type="ARBA" id="ARBA00023125"/>
    </source>
</evidence>
<dbReference type="Gene3D" id="3.30.1490.100">
    <property type="entry name" value="DNA polymerase, Y-family, little finger domain"/>
    <property type="match status" value="1"/>
</dbReference>
<evidence type="ECO:0000256" key="1">
    <source>
        <dbReference type="ARBA" id="ARBA00004496"/>
    </source>
</evidence>
<feature type="domain" description="UmuC" evidence="16">
    <location>
        <begin position="20"/>
        <end position="201"/>
    </location>
</feature>
<dbReference type="Gene3D" id="3.30.70.270">
    <property type="match status" value="1"/>
</dbReference>
<dbReference type="InterPro" id="IPR050116">
    <property type="entry name" value="DNA_polymerase-Y"/>
</dbReference>
<dbReference type="Pfam" id="PF11799">
    <property type="entry name" value="IMS_C"/>
    <property type="match status" value="1"/>
</dbReference>
<dbReference type="NCBIfam" id="NF002677">
    <property type="entry name" value="PRK02406.1"/>
    <property type="match status" value="1"/>
</dbReference>
<feature type="site" description="Substrate discrimination" evidence="15">
    <location>
        <position position="29"/>
    </location>
</feature>
<sequence length="369" mass="41675">MGQCHQQADASHPELTQRKIIHIDMDCFFAAVEMRDHPEYRHVPLAIGGRSRHRGVLSTCNYIARQFGLHSAMPVFKARELCPQLVIVPGRMERYVAVSQKLREIFYRYTDLVEPLSLDEAYLDVSECEMFHGSATYIAEDIRKAIESELHLTASAGISYCKFLAKIASDENKPNGQFVISPTTANQFIATLPLKKIPGVGKVGQQHLAEKGLFTCADILAYPESQLLSRFGKLGKALLSYSKGIDLRPVQPNRERKSVAVERTFEHNLISEAQCAKHLADFYQRLQARVEKHLDNKVITKLGVKLKFSDFTIKSSERKYSKLNQAIFEQLLHQLITLNPNKPIRLLGLSVGIAEKSEQQSIQLSLIDE</sequence>
<protein>
    <recommendedName>
        <fullName evidence="15">DNA polymerase IV</fullName>
        <shortName evidence="15">Pol IV</shortName>
        <ecNumber evidence="15">2.7.7.7</ecNumber>
    </recommendedName>
</protein>
<keyword evidence="18" id="KW-1185">Reference proteome</keyword>
<name>A0ABU9GQ97_9GAMM</name>
<evidence type="ECO:0000256" key="10">
    <source>
        <dbReference type="ARBA" id="ARBA00022842"/>
    </source>
</evidence>
<keyword evidence="11 15" id="KW-0239">DNA-directed DNA polymerase</keyword>
<gene>
    <name evidence="15 17" type="primary">dinB</name>
    <name evidence="17" type="ORF">V6256_07555</name>
</gene>
<dbReference type="SUPFAM" id="SSF100879">
    <property type="entry name" value="Lesion bypass DNA polymerase (Y-family), little finger domain"/>
    <property type="match status" value="1"/>
</dbReference>
<dbReference type="Pfam" id="PF21999">
    <property type="entry name" value="IMS_HHH_1"/>
    <property type="match status" value="1"/>
</dbReference>
<dbReference type="GO" id="GO:0003887">
    <property type="term" value="F:DNA-directed DNA polymerase activity"/>
    <property type="evidence" value="ECO:0007669"/>
    <property type="project" value="UniProtKB-EC"/>
</dbReference>
<keyword evidence="6 15" id="KW-0548">Nucleotidyltransferase</keyword>